<keyword evidence="1" id="KW-0812">Transmembrane</keyword>
<protein>
    <submittedName>
        <fullName evidence="2">Uncharacterized protein</fullName>
    </submittedName>
</protein>
<evidence type="ECO:0000256" key="1">
    <source>
        <dbReference type="SAM" id="Phobius"/>
    </source>
</evidence>
<accession>A0A8X7PG43</accession>
<keyword evidence="1" id="KW-0472">Membrane</keyword>
<comment type="caution">
    <text evidence="2">The sequence shown here is derived from an EMBL/GenBank/DDBJ whole genome shotgun (WGS) entry which is preliminary data.</text>
</comment>
<gene>
    <name evidence="2" type="ORF">Bca52824_081307</name>
</gene>
<dbReference type="AlphaFoldDB" id="A0A8X7PG43"/>
<dbReference type="EMBL" id="JAAMPC010000016">
    <property type="protein sequence ID" value="KAG2251171.1"/>
    <property type="molecule type" value="Genomic_DNA"/>
</dbReference>
<keyword evidence="3" id="KW-1185">Reference proteome</keyword>
<name>A0A8X7PG43_BRACI</name>
<sequence>MKRTFVSLAIGLLVCLVVILQRWCSRPFSLLFMCFWVQEVYTDKIIGGSNLQLFSQNNLNDGIIGWGILFVLQILSFLNK</sequence>
<dbReference type="Proteomes" id="UP000886595">
    <property type="component" value="Unassembled WGS sequence"/>
</dbReference>
<keyword evidence="1" id="KW-1133">Transmembrane helix</keyword>
<feature type="transmembrane region" description="Helical" evidence="1">
    <location>
        <begin position="63"/>
        <end position="79"/>
    </location>
</feature>
<evidence type="ECO:0000313" key="2">
    <source>
        <dbReference type="EMBL" id="KAG2251171.1"/>
    </source>
</evidence>
<organism evidence="2 3">
    <name type="scientific">Brassica carinata</name>
    <name type="common">Ethiopian mustard</name>
    <name type="synonym">Abyssinian cabbage</name>
    <dbReference type="NCBI Taxonomy" id="52824"/>
    <lineage>
        <taxon>Eukaryota</taxon>
        <taxon>Viridiplantae</taxon>
        <taxon>Streptophyta</taxon>
        <taxon>Embryophyta</taxon>
        <taxon>Tracheophyta</taxon>
        <taxon>Spermatophyta</taxon>
        <taxon>Magnoliopsida</taxon>
        <taxon>eudicotyledons</taxon>
        <taxon>Gunneridae</taxon>
        <taxon>Pentapetalae</taxon>
        <taxon>rosids</taxon>
        <taxon>malvids</taxon>
        <taxon>Brassicales</taxon>
        <taxon>Brassicaceae</taxon>
        <taxon>Brassiceae</taxon>
        <taxon>Brassica</taxon>
    </lineage>
</organism>
<evidence type="ECO:0000313" key="3">
    <source>
        <dbReference type="Proteomes" id="UP000886595"/>
    </source>
</evidence>
<reference evidence="2 3" key="1">
    <citation type="submission" date="2020-02" db="EMBL/GenBank/DDBJ databases">
        <authorList>
            <person name="Ma Q."/>
            <person name="Huang Y."/>
            <person name="Song X."/>
            <person name="Pei D."/>
        </authorList>
    </citation>
    <scope>NUCLEOTIDE SEQUENCE [LARGE SCALE GENOMIC DNA]</scope>
    <source>
        <strain evidence="2">Sxm20200214</strain>
        <tissue evidence="2">Leaf</tissue>
    </source>
</reference>
<proteinExistence type="predicted"/>